<dbReference type="Pfam" id="PF14258">
    <property type="entry name" value="DUF4350"/>
    <property type="match status" value="1"/>
</dbReference>
<gene>
    <name evidence="3" type="ORF">ID810_02440</name>
</gene>
<name>A0A7T0LLK5_9ACTO</name>
<keyword evidence="1" id="KW-1133">Transmembrane helix</keyword>
<dbReference type="InterPro" id="IPR025646">
    <property type="entry name" value="DUF4350"/>
</dbReference>
<dbReference type="RefSeq" id="WP_188232561.1">
    <property type="nucleotide sequence ID" value="NZ_CP063989.1"/>
</dbReference>
<evidence type="ECO:0000259" key="2">
    <source>
        <dbReference type="Pfam" id="PF14258"/>
    </source>
</evidence>
<dbReference type="Proteomes" id="UP000594637">
    <property type="component" value="Chromosome"/>
</dbReference>
<keyword evidence="4" id="KW-1185">Reference proteome</keyword>
<sequence>MSAPVEAPSWARRLRSWRPLLLSLALLAAVAVATSLLTSPQTSTTPYALDNPKGDGAMALGALLRDEGVGTASPTSMAEVVSQAGPGTTIALLNASHLSKEERRTLASLGADITVVGTLYQDLSGLLDDEGELPVPAGISAPKGTVLQARCADADAAAAGSIDGTRGTLVLPTGTEAIGCFPVSEGGSDYAYAVIERPGGATLRLISDTTLLTNGRIATAGHAALAIRALGHHEQLLWVDGSRLTTHTTVWNSVALPPWLAPLLFQAIIIVAVLAVVRGRRMGRLAQEDLPVLVRATETTRGRGRLYRRAGDRQRAATALRAGTALRLGRRLGLSPSADGALLTDALARATSQSAPAVQELLYGPVPSDDRSLADLAVQLDHLESEVTSR</sequence>
<organism evidence="3 4">
    <name type="scientific">Actinomyces respiraculi</name>
    <dbReference type="NCBI Taxonomy" id="2744574"/>
    <lineage>
        <taxon>Bacteria</taxon>
        <taxon>Bacillati</taxon>
        <taxon>Actinomycetota</taxon>
        <taxon>Actinomycetes</taxon>
        <taxon>Actinomycetales</taxon>
        <taxon>Actinomycetaceae</taxon>
        <taxon>Actinomyces</taxon>
    </lineage>
</organism>
<keyword evidence="1" id="KW-0812">Transmembrane</keyword>
<reference evidence="3 4" key="1">
    <citation type="submission" date="2020-11" db="EMBL/GenBank/DDBJ databases">
        <title>Actinomyces sp. ZJ750.</title>
        <authorList>
            <person name="Zhou J."/>
        </authorList>
    </citation>
    <scope>NUCLEOTIDE SEQUENCE [LARGE SCALE GENOMIC DNA]</scope>
    <source>
        <strain evidence="3 4">ZJ750</strain>
    </source>
</reference>
<evidence type="ECO:0000256" key="1">
    <source>
        <dbReference type="SAM" id="Phobius"/>
    </source>
</evidence>
<proteinExistence type="predicted"/>
<protein>
    <submittedName>
        <fullName evidence="3">DUF4350 domain-containing protein</fullName>
    </submittedName>
</protein>
<evidence type="ECO:0000313" key="4">
    <source>
        <dbReference type="Proteomes" id="UP000594637"/>
    </source>
</evidence>
<dbReference type="EMBL" id="CP063989">
    <property type="protein sequence ID" value="QPL05847.1"/>
    <property type="molecule type" value="Genomic_DNA"/>
</dbReference>
<dbReference type="KEGG" id="arep:ID810_02440"/>
<feature type="domain" description="DUF4350" evidence="2">
    <location>
        <begin position="50"/>
        <end position="228"/>
    </location>
</feature>
<accession>A0A7T0LLK5</accession>
<evidence type="ECO:0000313" key="3">
    <source>
        <dbReference type="EMBL" id="QPL05847.1"/>
    </source>
</evidence>
<keyword evidence="1" id="KW-0472">Membrane</keyword>
<feature type="transmembrane region" description="Helical" evidence="1">
    <location>
        <begin position="259"/>
        <end position="277"/>
    </location>
</feature>
<dbReference type="AlphaFoldDB" id="A0A7T0LLK5"/>